<dbReference type="Pfam" id="PF07690">
    <property type="entry name" value="MFS_1"/>
    <property type="match status" value="1"/>
</dbReference>
<dbReference type="PANTHER" id="PTHR23504">
    <property type="entry name" value="MAJOR FACILITATOR SUPERFAMILY DOMAIN-CONTAINING PROTEIN 10"/>
    <property type="match status" value="1"/>
</dbReference>
<dbReference type="InterPro" id="IPR036259">
    <property type="entry name" value="MFS_trans_sf"/>
</dbReference>
<dbReference type="CDD" id="cd17388">
    <property type="entry name" value="MFS_TetA"/>
    <property type="match status" value="1"/>
</dbReference>
<dbReference type="Proteomes" id="UP000695802">
    <property type="component" value="Unassembled WGS sequence"/>
</dbReference>
<feature type="transmembrane region" description="Helical" evidence="6">
    <location>
        <begin position="269"/>
        <end position="288"/>
    </location>
</feature>
<evidence type="ECO:0000256" key="1">
    <source>
        <dbReference type="ARBA" id="ARBA00004141"/>
    </source>
</evidence>
<keyword evidence="2" id="KW-0813">Transport</keyword>
<evidence type="ECO:0000313" key="8">
    <source>
        <dbReference type="EMBL" id="MBN6102678.1"/>
    </source>
</evidence>
<dbReference type="InterPro" id="IPR020846">
    <property type="entry name" value="MFS_dom"/>
</dbReference>
<evidence type="ECO:0000256" key="3">
    <source>
        <dbReference type="ARBA" id="ARBA00022692"/>
    </source>
</evidence>
<evidence type="ECO:0000313" key="9">
    <source>
        <dbReference type="Proteomes" id="UP000695802"/>
    </source>
</evidence>
<feature type="transmembrane region" description="Helical" evidence="6">
    <location>
        <begin position="233"/>
        <end position="257"/>
    </location>
</feature>
<feature type="transmembrane region" description="Helical" evidence="6">
    <location>
        <begin position="93"/>
        <end position="112"/>
    </location>
</feature>
<dbReference type="InterPro" id="IPR001958">
    <property type="entry name" value="Tet-R_TetA/multi-R_MdtG-like"/>
</dbReference>
<keyword evidence="9" id="KW-1185">Reference proteome</keyword>
<dbReference type="Gene3D" id="1.20.1250.20">
    <property type="entry name" value="MFS general substrate transporter like domains"/>
    <property type="match status" value="1"/>
</dbReference>
<feature type="transmembrane region" description="Helical" evidence="6">
    <location>
        <begin position="118"/>
        <end position="139"/>
    </location>
</feature>
<keyword evidence="4 6" id="KW-1133">Transmembrane helix</keyword>
<feature type="domain" description="Major facilitator superfamily (MFS) profile" evidence="7">
    <location>
        <begin position="23"/>
        <end position="418"/>
    </location>
</feature>
<evidence type="ECO:0000256" key="4">
    <source>
        <dbReference type="ARBA" id="ARBA00022989"/>
    </source>
</evidence>
<feature type="transmembrane region" description="Helical" evidence="6">
    <location>
        <begin position="151"/>
        <end position="174"/>
    </location>
</feature>
<gene>
    <name evidence="8" type="ORF">JR064_10910</name>
</gene>
<feature type="transmembrane region" description="Helical" evidence="6">
    <location>
        <begin position="180"/>
        <end position="200"/>
    </location>
</feature>
<feature type="transmembrane region" description="Helical" evidence="6">
    <location>
        <begin position="324"/>
        <end position="345"/>
    </location>
</feature>
<feature type="transmembrane region" description="Helical" evidence="6">
    <location>
        <begin position="357"/>
        <end position="383"/>
    </location>
</feature>
<dbReference type="PROSITE" id="PS50850">
    <property type="entry name" value="MFS"/>
    <property type="match status" value="1"/>
</dbReference>
<keyword evidence="5 6" id="KW-0472">Membrane</keyword>
<accession>A0ABS3B2Y5</accession>
<keyword evidence="3 6" id="KW-0812">Transmembrane</keyword>
<feature type="transmembrane region" description="Helical" evidence="6">
    <location>
        <begin position="395"/>
        <end position="412"/>
    </location>
</feature>
<reference evidence="8 9" key="1">
    <citation type="submission" date="2021-02" db="EMBL/GenBank/DDBJ databases">
        <title>Taxonomically Unique Crown Gall-Associated Xanthomonas Stains Have Deficiency in Virulence Repertories.</title>
        <authorList>
            <person name="Mafakheri H."/>
            <person name="Taghavi S.M."/>
            <person name="Dimkic I."/>
            <person name="Nemanja K."/>
            <person name="Osdaghi E."/>
        </authorList>
    </citation>
    <scope>NUCLEOTIDE SEQUENCE [LARGE SCALE GENOMIC DNA]</scope>
    <source>
        <strain evidence="8 9">FX4</strain>
    </source>
</reference>
<feature type="transmembrane region" description="Helical" evidence="6">
    <location>
        <begin position="21"/>
        <end position="43"/>
    </location>
</feature>
<dbReference type="EMBL" id="JAFIWB010000010">
    <property type="protein sequence ID" value="MBN6102678.1"/>
    <property type="molecule type" value="Genomic_DNA"/>
</dbReference>
<feature type="transmembrane region" description="Helical" evidence="6">
    <location>
        <begin position="300"/>
        <end position="318"/>
    </location>
</feature>
<name>A0ABS3B2Y5_9XANT</name>
<evidence type="ECO:0000256" key="2">
    <source>
        <dbReference type="ARBA" id="ARBA00022448"/>
    </source>
</evidence>
<dbReference type="SUPFAM" id="SSF103473">
    <property type="entry name" value="MFS general substrate transporter"/>
    <property type="match status" value="1"/>
</dbReference>
<evidence type="ECO:0000259" key="7">
    <source>
        <dbReference type="PROSITE" id="PS50850"/>
    </source>
</evidence>
<comment type="subcellular location">
    <subcellularLocation>
        <location evidence="1">Membrane</location>
        <topology evidence="1">Multi-pass membrane protein</topology>
    </subcellularLocation>
</comment>
<evidence type="ECO:0000256" key="5">
    <source>
        <dbReference type="ARBA" id="ARBA00023136"/>
    </source>
</evidence>
<dbReference type="PRINTS" id="PR01035">
    <property type="entry name" value="TCRTETA"/>
</dbReference>
<dbReference type="PANTHER" id="PTHR23504:SF15">
    <property type="entry name" value="MAJOR FACILITATOR SUPERFAMILY (MFS) PROFILE DOMAIN-CONTAINING PROTEIN"/>
    <property type="match status" value="1"/>
</dbReference>
<sequence length="423" mass="44823">MPPPPGDHAVHSSPPAARTRNAALVFIFITLLIDVLAFGVIIPVLPGLVRGFTGGDFAAAAKWVGWFGFLFAALQFVSSPLQGALSDRYGRRPVILASCLGLGVDFVVMALAQSLPLLLLARVVSGVFSASFTTANAYIADITTPDKRAQAYGMIGAAFGLGFVIGPLLGGWLGSYHLRAPFWFAAALALLNFLYGLWVLPESLAPERRTPRLDWKHANPFGALRLLRSYPQVFALAAVIFLANLAHYVYPSIFVLFAEYQYQWGPKQVSWVLALVGVCSIVVNALLVARVVRRLGERGALLFGLGCGVAGFAIYSVAGSGAMFLLGVPVSALWAVASPSAQAIVTRHVGADAQGRVQGALMSLVSLAGIVGPLLYTWVFALFIGTHAPAHLPGAPWLLAALLLAAGWVVAWRRARLPASATA</sequence>
<proteinExistence type="predicted"/>
<protein>
    <submittedName>
        <fullName evidence="8">TCR/Tet family MFS transporter</fullName>
    </submittedName>
</protein>
<dbReference type="InterPro" id="IPR011701">
    <property type="entry name" value="MFS"/>
</dbReference>
<comment type="caution">
    <text evidence="8">The sequence shown here is derived from an EMBL/GenBank/DDBJ whole genome shotgun (WGS) entry which is preliminary data.</text>
</comment>
<evidence type="ECO:0000256" key="6">
    <source>
        <dbReference type="SAM" id="Phobius"/>
    </source>
</evidence>
<feature type="transmembrane region" description="Helical" evidence="6">
    <location>
        <begin position="63"/>
        <end position="81"/>
    </location>
</feature>
<organism evidence="8 9">
    <name type="scientific">Xanthomonas bonasiae</name>
    <dbReference type="NCBI Taxonomy" id="2810351"/>
    <lineage>
        <taxon>Bacteria</taxon>
        <taxon>Pseudomonadati</taxon>
        <taxon>Pseudomonadota</taxon>
        <taxon>Gammaproteobacteria</taxon>
        <taxon>Lysobacterales</taxon>
        <taxon>Lysobacteraceae</taxon>
        <taxon>Xanthomonas</taxon>
    </lineage>
</organism>